<dbReference type="RefSeq" id="WP_168449361.1">
    <property type="nucleotide sequence ID" value="NZ_JAAWWK010000002.1"/>
</dbReference>
<keyword evidence="4" id="KW-1133">Transmembrane helix</keyword>
<evidence type="ECO:0000256" key="4">
    <source>
        <dbReference type="SAM" id="Phobius"/>
    </source>
</evidence>
<accession>A0ABX1GD12</accession>
<dbReference type="EMBL" id="JAAWWK010000002">
    <property type="protein sequence ID" value="NKI16811.1"/>
    <property type="molecule type" value="Genomic_DNA"/>
</dbReference>
<proteinExistence type="predicted"/>
<dbReference type="SMART" id="SM00563">
    <property type="entry name" value="PlsC"/>
    <property type="match status" value="1"/>
</dbReference>
<evidence type="ECO:0000256" key="3">
    <source>
        <dbReference type="ARBA" id="ARBA00023315"/>
    </source>
</evidence>
<dbReference type="InterPro" id="IPR002123">
    <property type="entry name" value="Plipid/glycerol_acylTrfase"/>
</dbReference>
<dbReference type="PANTHER" id="PTHR10434:SF9">
    <property type="entry name" value="PHOSPHOLIPID_GLYCEROL ACYLTRANSFERASE DOMAIN-CONTAINING PROTEIN"/>
    <property type="match status" value="1"/>
</dbReference>
<keyword evidence="4" id="KW-0472">Membrane</keyword>
<organism evidence="6 7">
    <name type="scientific">Spongiibacter thalassae</name>
    <dbReference type="NCBI Taxonomy" id="2721624"/>
    <lineage>
        <taxon>Bacteria</taxon>
        <taxon>Pseudomonadati</taxon>
        <taxon>Pseudomonadota</taxon>
        <taxon>Gammaproteobacteria</taxon>
        <taxon>Cellvibrionales</taxon>
        <taxon>Spongiibacteraceae</taxon>
        <taxon>Spongiibacter</taxon>
    </lineage>
</organism>
<comment type="pathway">
    <text evidence="1">Lipid metabolism.</text>
</comment>
<keyword evidence="2" id="KW-0808">Transferase</keyword>
<dbReference type="PANTHER" id="PTHR10434">
    <property type="entry name" value="1-ACYL-SN-GLYCEROL-3-PHOSPHATE ACYLTRANSFERASE"/>
    <property type="match status" value="1"/>
</dbReference>
<dbReference type="GO" id="GO:0016746">
    <property type="term" value="F:acyltransferase activity"/>
    <property type="evidence" value="ECO:0007669"/>
    <property type="project" value="UniProtKB-KW"/>
</dbReference>
<gene>
    <name evidence="6" type="ORF">HCU74_05170</name>
</gene>
<protein>
    <submittedName>
        <fullName evidence="6">Glycerol acyltransferase</fullName>
    </submittedName>
</protein>
<comment type="caution">
    <text evidence="6">The sequence shown here is derived from an EMBL/GenBank/DDBJ whole genome shotgun (WGS) entry which is preliminary data.</text>
</comment>
<dbReference type="Pfam" id="PF01553">
    <property type="entry name" value="Acyltransferase"/>
    <property type="match status" value="1"/>
</dbReference>
<keyword evidence="3 6" id="KW-0012">Acyltransferase</keyword>
<dbReference type="CDD" id="cd07988">
    <property type="entry name" value="LPLAT_ABO13168-like"/>
    <property type="match status" value="1"/>
</dbReference>
<name>A0ABX1GD12_9GAMM</name>
<evidence type="ECO:0000256" key="2">
    <source>
        <dbReference type="ARBA" id="ARBA00022679"/>
    </source>
</evidence>
<sequence length="191" mass="21641">MQNNTIFRTPVVAPLFRAVFRAIIFILGWKIVGDRPKEKKCLLIAVPHTSNWDFPAMMAVAFTLRLPVNWMGKHTLFPAGPLGAIMRWFGGISIDRRKSHNTVEQMAEAYQQRDELMLIITPEGTRSEVERWKGGFYHIAVAAGVPIYLGFVDVATKTAGVGPAFYPTGDYEADLREMMAFYEGKQGFRRR</sequence>
<feature type="transmembrane region" description="Helical" evidence="4">
    <location>
        <begin position="12"/>
        <end position="32"/>
    </location>
</feature>
<evidence type="ECO:0000313" key="6">
    <source>
        <dbReference type="EMBL" id="NKI16811.1"/>
    </source>
</evidence>
<evidence type="ECO:0000256" key="1">
    <source>
        <dbReference type="ARBA" id="ARBA00005189"/>
    </source>
</evidence>
<keyword evidence="4" id="KW-0812">Transmembrane</keyword>
<evidence type="ECO:0000259" key="5">
    <source>
        <dbReference type="SMART" id="SM00563"/>
    </source>
</evidence>
<reference evidence="6 7" key="1">
    <citation type="submission" date="2020-04" db="EMBL/GenBank/DDBJ databases">
        <authorList>
            <person name="Yoon J."/>
        </authorList>
    </citation>
    <scope>NUCLEOTIDE SEQUENCE [LARGE SCALE GENOMIC DNA]</scope>
    <source>
        <strain evidence="6 7">KMU-166</strain>
    </source>
</reference>
<dbReference type="SUPFAM" id="SSF69593">
    <property type="entry name" value="Glycerol-3-phosphate (1)-acyltransferase"/>
    <property type="match status" value="1"/>
</dbReference>
<evidence type="ECO:0000313" key="7">
    <source>
        <dbReference type="Proteomes" id="UP000765845"/>
    </source>
</evidence>
<keyword evidence="7" id="KW-1185">Reference proteome</keyword>
<dbReference type="Proteomes" id="UP000765845">
    <property type="component" value="Unassembled WGS sequence"/>
</dbReference>
<feature type="domain" description="Phospholipid/glycerol acyltransferase" evidence="5">
    <location>
        <begin position="42"/>
        <end position="152"/>
    </location>
</feature>